<gene>
    <name evidence="1" type="primary">A01p007900.1_BraROA</name>
    <name evidence="1" type="ORF">IGI04_000671</name>
</gene>
<reference evidence="1 2" key="1">
    <citation type="submission" date="2021-03" db="EMBL/GenBank/DDBJ databases">
        <authorList>
            <person name="King G.J."/>
            <person name="Bancroft I."/>
            <person name="Baten A."/>
            <person name="Bloomfield J."/>
            <person name="Borpatragohain P."/>
            <person name="He Z."/>
            <person name="Irish N."/>
            <person name="Irwin J."/>
            <person name="Liu K."/>
            <person name="Mauleon R.P."/>
            <person name="Moore J."/>
            <person name="Morris R."/>
            <person name="Ostergaard L."/>
            <person name="Wang B."/>
            <person name="Wells R."/>
        </authorList>
    </citation>
    <scope>NUCLEOTIDE SEQUENCE [LARGE SCALE GENOMIC DNA]</scope>
    <source>
        <strain evidence="1">R-o-18</strain>
        <tissue evidence="1">Leaf</tissue>
    </source>
</reference>
<accession>A0ABQ7NQG0</accession>
<proteinExistence type="predicted"/>
<dbReference type="EMBL" id="JADBGQ010000001">
    <property type="protein sequence ID" value="KAG5413104.1"/>
    <property type="molecule type" value="Genomic_DNA"/>
</dbReference>
<sequence length="73" mass="8130">MDDTYNENGTCLTTISVVMFLNSQPEQTNKCEEGLKGLGTCRKLRDVDYGCSETVKLQGIQNELEMTSLAVHK</sequence>
<comment type="caution">
    <text evidence="1">The sequence shown here is derived from an EMBL/GenBank/DDBJ whole genome shotgun (WGS) entry which is preliminary data.</text>
</comment>
<organism evidence="1 2">
    <name type="scientific">Brassica rapa subsp. trilocularis</name>
    <dbReference type="NCBI Taxonomy" id="1813537"/>
    <lineage>
        <taxon>Eukaryota</taxon>
        <taxon>Viridiplantae</taxon>
        <taxon>Streptophyta</taxon>
        <taxon>Embryophyta</taxon>
        <taxon>Tracheophyta</taxon>
        <taxon>Spermatophyta</taxon>
        <taxon>Magnoliopsida</taxon>
        <taxon>eudicotyledons</taxon>
        <taxon>Gunneridae</taxon>
        <taxon>Pentapetalae</taxon>
        <taxon>rosids</taxon>
        <taxon>malvids</taxon>
        <taxon>Brassicales</taxon>
        <taxon>Brassicaceae</taxon>
        <taxon>Brassiceae</taxon>
        <taxon>Brassica</taxon>
    </lineage>
</organism>
<keyword evidence="2" id="KW-1185">Reference proteome</keyword>
<evidence type="ECO:0000313" key="1">
    <source>
        <dbReference type="EMBL" id="KAG5413104.1"/>
    </source>
</evidence>
<name>A0ABQ7NQG0_BRACM</name>
<evidence type="ECO:0000313" key="2">
    <source>
        <dbReference type="Proteomes" id="UP000823674"/>
    </source>
</evidence>
<dbReference type="Proteomes" id="UP000823674">
    <property type="component" value="Chromosome A01"/>
</dbReference>
<protein>
    <submittedName>
        <fullName evidence="1">Uncharacterized protein</fullName>
    </submittedName>
</protein>